<evidence type="ECO:0000313" key="2">
    <source>
        <dbReference type="EMBL" id="NJQ16482.1"/>
    </source>
</evidence>
<gene>
    <name evidence="2" type="ORF">HCN52_16445</name>
</gene>
<comment type="caution">
    <text evidence="2">The sequence shown here is derived from an EMBL/GenBank/DDBJ whole genome shotgun (WGS) entry which is preliminary data.</text>
</comment>
<feature type="signal peptide" evidence="1">
    <location>
        <begin position="1"/>
        <end position="27"/>
    </location>
</feature>
<dbReference type="RefSeq" id="WP_168089212.1">
    <property type="nucleotide sequence ID" value="NZ_BHZH01000118.1"/>
</dbReference>
<protein>
    <recommendedName>
        <fullName evidence="4">DUF3558 domain-containing protein</fullName>
    </recommendedName>
</protein>
<dbReference type="Proteomes" id="UP000727056">
    <property type="component" value="Unassembled WGS sequence"/>
</dbReference>
<name>A0ABX1CGA5_9ACTN</name>
<accession>A0ABX1CGA5</accession>
<keyword evidence="3" id="KW-1185">Reference proteome</keyword>
<evidence type="ECO:0008006" key="4">
    <source>
        <dbReference type="Google" id="ProtNLM"/>
    </source>
</evidence>
<proteinExistence type="predicted"/>
<sequence>MTAKHWAAGAGTVLALLSIGGCTSSEAEEEPERLYQVPQSLCDIPPLDVNLEPIFVSGERLEVDHNFVDAESGTFSCQYRVDGVPVIDIIASFYADRGVTEPPYDYGMRSWPKPEAVAVPGPYEAYAWPGLASAAADCTFKGETRSYLARVVTLYPDDEDLALELVSELIQPVTEHAQQYCNTLGSQAAE</sequence>
<feature type="chain" id="PRO_5045303010" description="DUF3558 domain-containing protein" evidence="1">
    <location>
        <begin position="28"/>
        <end position="190"/>
    </location>
</feature>
<evidence type="ECO:0000256" key="1">
    <source>
        <dbReference type="SAM" id="SignalP"/>
    </source>
</evidence>
<evidence type="ECO:0000313" key="3">
    <source>
        <dbReference type="Proteomes" id="UP000727056"/>
    </source>
</evidence>
<dbReference type="EMBL" id="JAAVJC010000156">
    <property type="protein sequence ID" value="NJQ16482.1"/>
    <property type="molecule type" value="Genomic_DNA"/>
</dbReference>
<reference evidence="2 3" key="1">
    <citation type="submission" date="2020-03" db="EMBL/GenBank/DDBJ databases">
        <title>Draft genome of Streptomyces sp. ventii, isolated from the Axial Seamount in the Pacific Ocean, and resequencing of the two type strains Streptomyces lonarensis strain NCL 716 and Streptomyces bohaiensis strain 11A07.</title>
        <authorList>
            <person name="Loughran R.M."/>
            <person name="Pfannmuller K.M."/>
            <person name="Wasson B.J."/>
            <person name="Deadmond M.C."/>
            <person name="Paddock B.E."/>
            <person name="Koyack M.J."/>
            <person name="Gallegos D.A."/>
            <person name="Mitchell E.A."/>
            <person name="Ushijima B."/>
            <person name="Saw J.H."/>
            <person name="Mcphail K.L."/>
            <person name="Videau P."/>
        </authorList>
    </citation>
    <scope>NUCLEOTIDE SEQUENCE [LARGE SCALE GENOMIC DNA]</scope>
    <source>
        <strain evidence="2 3">11A07</strain>
    </source>
</reference>
<organism evidence="2 3">
    <name type="scientific">Streptomyces bohaiensis</name>
    <dbReference type="NCBI Taxonomy" id="1431344"/>
    <lineage>
        <taxon>Bacteria</taxon>
        <taxon>Bacillati</taxon>
        <taxon>Actinomycetota</taxon>
        <taxon>Actinomycetes</taxon>
        <taxon>Kitasatosporales</taxon>
        <taxon>Streptomycetaceae</taxon>
        <taxon>Streptomyces</taxon>
    </lineage>
</organism>
<dbReference type="PROSITE" id="PS51257">
    <property type="entry name" value="PROKAR_LIPOPROTEIN"/>
    <property type="match status" value="1"/>
</dbReference>
<keyword evidence="1" id="KW-0732">Signal</keyword>